<name>A0ABT1CP12_9HYPH</name>
<organism evidence="6 7">
    <name type="scientific">Hoeflea alexandrii</name>
    <dbReference type="NCBI Taxonomy" id="288436"/>
    <lineage>
        <taxon>Bacteria</taxon>
        <taxon>Pseudomonadati</taxon>
        <taxon>Pseudomonadota</taxon>
        <taxon>Alphaproteobacteria</taxon>
        <taxon>Hyphomicrobiales</taxon>
        <taxon>Rhizobiaceae</taxon>
        <taxon>Hoeflea</taxon>
    </lineage>
</organism>
<evidence type="ECO:0000256" key="1">
    <source>
        <dbReference type="ARBA" id="ARBA00005495"/>
    </source>
</evidence>
<evidence type="ECO:0000313" key="6">
    <source>
        <dbReference type="EMBL" id="MCO6407942.1"/>
    </source>
</evidence>
<dbReference type="SUPFAM" id="SSF51316">
    <property type="entry name" value="Mss4-like"/>
    <property type="match status" value="1"/>
</dbReference>
<keyword evidence="7" id="KW-1185">Reference proteome</keyword>
<feature type="domain" description="CENP-V/GFA" evidence="5">
    <location>
        <begin position="7"/>
        <end position="116"/>
    </location>
</feature>
<dbReference type="Gene3D" id="3.90.1590.10">
    <property type="entry name" value="glutathione-dependent formaldehyde- activating enzyme (gfa)"/>
    <property type="match status" value="1"/>
</dbReference>
<comment type="similarity">
    <text evidence="1">Belongs to the Gfa family.</text>
</comment>
<keyword evidence="3" id="KW-0862">Zinc</keyword>
<evidence type="ECO:0000256" key="3">
    <source>
        <dbReference type="ARBA" id="ARBA00022833"/>
    </source>
</evidence>
<evidence type="ECO:0000256" key="4">
    <source>
        <dbReference type="ARBA" id="ARBA00023239"/>
    </source>
</evidence>
<accession>A0ABT1CP12</accession>
<dbReference type="InterPro" id="IPR011057">
    <property type="entry name" value="Mss4-like_sf"/>
</dbReference>
<reference evidence="6 7" key="1">
    <citation type="submission" date="2020-01" db="EMBL/GenBank/DDBJ databases">
        <title>Genomes of bacteria type strains.</title>
        <authorList>
            <person name="Chen J."/>
            <person name="Zhu S."/>
            <person name="Yang J."/>
        </authorList>
    </citation>
    <scope>NUCLEOTIDE SEQUENCE [LARGE SCALE GENOMIC DNA]</scope>
    <source>
        <strain evidence="6 7">DSM 16655</strain>
    </source>
</reference>
<evidence type="ECO:0000313" key="7">
    <source>
        <dbReference type="Proteomes" id="UP001320715"/>
    </source>
</evidence>
<keyword evidence="4" id="KW-0456">Lyase</keyword>
<evidence type="ECO:0000259" key="5">
    <source>
        <dbReference type="PROSITE" id="PS51891"/>
    </source>
</evidence>
<sequence>MASRSIHLGGCLCGAIRFEARAPASNPHTCSCKMCQRHTGCPTSVWVDFPKDAVSWTGPGGPPSVYRSSDYSSRAFCQVCGSTLGAIDDQPTIALLVGCFDKPGRSDLVPVAHSYTGSRPKWWGIKVHSK</sequence>
<dbReference type="PANTHER" id="PTHR33337">
    <property type="entry name" value="GFA DOMAIN-CONTAINING PROTEIN"/>
    <property type="match status" value="1"/>
</dbReference>
<evidence type="ECO:0000256" key="2">
    <source>
        <dbReference type="ARBA" id="ARBA00022723"/>
    </source>
</evidence>
<keyword evidence="2" id="KW-0479">Metal-binding</keyword>
<dbReference type="PROSITE" id="PS51891">
    <property type="entry name" value="CENP_V_GFA"/>
    <property type="match status" value="1"/>
</dbReference>
<comment type="caution">
    <text evidence="6">The sequence shown here is derived from an EMBL/GenBank/DDBJ whole genome shotgun (WGS) entry which is preliminary data.</text>
</comment>
<dbReference type="PANTHER" id="PTHR33337:SF40">
    <property type="entry name" value="CENP-V_GFA DOMAIN-CONTAINING PROTEIN-RELATED"/>
    <property type="match status" value="1"/>
</dbReference>
<dbReference type="InterPro" id="IPR006913">
    <property type="entry name" value="CENP-V/GFA"/>
</dbReference>
<gene>
    <name evidence="6" type="ORF">GTW23_07105</name>
</gene>
<dbReference type="Proteomes" id="UP001320715">
    <property type="component" value="Unassembled WGS sequence"/>
</dbReference>
<proteinExistence type="inferred from homology"/>
<dbReference type="Pfam" id="PF04828">
    <property type="entry name" value="GFA"/>
    <property type="match status" value="1"/>
</dbReference>
<dbReference type="EMBL" id="JAAAML010000001">
    <property type="protein sequence ID" value="MCO6407942.1"/>
    <property type="molecule type" value="Genomic_DNA"/>
</dbReference>
<protein>
    <submittedName>
        <fullName evidence="6">GFA family protein</fullName>
    </submittedName>
</protein>